<feature type="transmembrane region" description="Helical" evidence="1">
    <location>
        <begin position="51"/>
        <end position="74"/>
    </location>
</feature>
<organism evidence="2 3">
    <name type="scientific">Bathymodiolus azoricus thioautotrophic gill symbiont</name>
    <dbReference type="NCBI Taxonomy" id="235205"/>
    <lineage>
        <taxon>Bacteria</taxon>
        <taxon>Pseudomonadati</taxon>
        <taxon>Pseudomonadota</taxon>
        <taxon>Gammaproteobacteria</taxon>
        <taxon>sulfur-oxidizing symbionts</taxon>
    </lineage>
</organism>
<evidence type="ECO:0000313" key="3">
    <source>
        <dbReference type="Proteomes" id="UP000198559"/>
    </source>
</evidence>
<dbReference type="Proteomes" id="UP000198559">
    <property type="component" value="Unassembled WGS sequence"/>
</dbReference>
<dbReference type="EMBL" id="CVUD02000096">
    <property type="protein sequence ID" value="SEH68613.1"/>
    <property type="molecule type" value="Genomic_DNA"/>
</dbReference>
<reference evidence="3" key="1">
    <citation type="submission" date="2016-06" db="EMBL/GenBank/DDBJ databases">
        <authorList>
            <person name="Petersen J."/>
            <person name="Sayavedra L."/>
        </authorList>
    </citation>
    <scope>NUCLEOTIDE SEQUENCE [LARGE SCALE GENOMIC DNA]</scope>
    <source>
        <strain evidence="3">BazSymB</strain>
    </source>
</reference>
<sequence>MFKKIFHTALQGFFWILPILLIVFIANWLFEKAAILTHILFSRTNANTEEYLLLWVMIGIIIIVLALSIIGSIATTRLASAFDLFIKKVPFYSTIKDIVDIFNSSKKVKMKFWSWQLKVSLNRDTTLDSCIPPKKVLLKTITQSHSQ</sequence>
<protein>
    <submittedName>
        <fullName evidence="2">Uncharacterized protein</fullName>
    </submittedName>
</protein>
<gene>
    <name evidence="2" type="ORF">BAZSYMB_SCAFFOLD00005_9</name>
</gene>
<keyword evidence="1" id="KW-1133">Transmembrane helix</keyword>
<feature type="transmembrane region" description="Helical" evidence="1">
    <location>
        <begin position="12"/>
        <end position="30"/>
    </location>
</feature>
<dbReference type="STRING" id="235205.BAZSYMB_SCAFFOLD00005_9"/>
<accession>A0A1H6KAX5</accession>
<evidence type="ECO:0000313" key="2">
    <source>
        <dbReference type="EMBL" id="SEH68613.1"/>
    </source>
</evidence>
<keyword evidence="1" id="KW-0812">Transmembrane</keyword>
<name>A0A1H6KAX5_9GAMM</name>
<keyword evidence="1" id="KW-0472">Membrane</keyword>
<evidence type="ECO:0000256" key="1">
    <source>
        <dbReference type="SAM" id="Phobius"/>
    </source>
</evidence>
<dbReference type="AlphaFoldDB" id="A0A1H6KAX5"/>
<proteinExistence type="predicted"/>